<dbReference type="InterPro" id="IPR011990">
    <property type="entry name" value="TPR-like_helical_dom_sf"/>
</dbReference>
<sequence length="400" mass="45407">MNYLTASILIFFLLVGVNAQSRELSHFESNQLYKMNQLLENKNYDAASNIIKPLFEQEKPHATVFKYGCKLLTDTGKLTEALNCWTKGYKLYPNDINLAINLADSLLKSNQYQMVINLLKPLLASSSDQALLVQTRYIMGYSYYQLTQYQAVIDILLISPVKQHWWPLISYSQLALEDWQGAKNSALQWLKSSPDNLSAWQILARSEMGLNNPIAAAVATDVSSVIDGKKTNVNVNLLGNLKAYNFAVECISQQQGQVFTSQHFTCAQYAWLSGQYQRALDFMQSFVINSKLNTTLYDDYYLLQGQLFAVLKQNDSAINSWKKVGQQPLTLGTAKEIKYARQKRNQQQGQALLLMGQNYWLAQKWPEAKACYRKLAQTPGFESIAKAFEQNLAGFELFTP</sequence>
<organism evidence="1 2">
    <name type="scientific">Shewanella polaris</name>
    <dbReference type="NCBI Taxonomy" id="2588449"/>
    <lineage>
        <taxon>Bacteria</taxon>
        <taxon>Pseudomonadati</taxon>
        <taxon>Pseudomonadota</taxon>
        <taxon>Gammaproteobacteria</taxon>
        <taxon>Alteromonadales</taxon>
        <taxon>Shewanellaceae</taxon>
        <taxon>Shewanella</taxon>
    </lineage>
</organism>
<dbReference type="Proteomes" id="UP000319809">
    <property type="component" value="Chromosome"/>
</dbReference>
<gene>
    <name evidence="1" type="ORF">FH971_03690</name>
</gene>
<evidence type="ECO:0000313" key="1">
    <source>
        <dbReference type="EMBL" id="QDE30155.1"/>
    </source>
</evidence>
<keyword evidence="2" id="KW-1185">Reference proteome</keyword>
<dbReference type="SUPFAM" id="SSF48452">
    <property type="entry name" value="TPR-like"/>
    <property type="match status" value="2"/>
</dbReference>
<dbReference type="KEGG" id="spol:FH971_03690"/>
<dbReference type="Gene3D" id="1.25.40.10">
    <property type="entry name" value="Tetratricopeptide repeat domain"/>
    <property type="match status" value="2"/>
</dbReference>
<evidence type="ECO:0000313" key="2">
    <source>
        <dbReference type="Proteomes" id="UP000319809"/>
    </source>
</evidence>
<accession>A0A4Y5YBT5</accession>
<dbReference type="AlphaFoldDB" id="A0A4Y5YBT5"/>
<protein>
    <submittedName>
        <fullName evidence="1">Tetratricopeptide repeat protein</fullName>
    </submittedName>
</protein>
<reference evidence="1 2" key="1">
    <citation type="submission" date="2019-06" db="EMBL/GenBank/DDBJ databases">
        <title>The genome of Shewanella sp. SM1901.</title>
        <authorList>
            <person name="Cha Q."/>
        </authorList>
    </citation>
    <scope>NUCLEOTIDE SEQUENCE [LARGE SCALE GENOMIC DNA]</scope>
    <source>
        <strain evidence="1 2">SM1901</strain>
    </source>
</reference>
<proteinExistence type="predicted"/>
<name>A0A4Y5YBT5_9GAMM</name>
<dbReference type="EMBL" id="CP041036">
    <property type="protein sequence ID" value="QDE30155.1"/>
    <property type="molecule type" value="Genomic_DNA"/>
</dbReference>
<dbReference type="RefSeq" id="WP_140233409.1">
    <property type="nucleotide sequence ID" value="NZ_CP041036.1"/>
</dbReference>